<evidence type="ECO:0000256" key="8">
    <source>
        <dbReference type="PIRNR" id="PIRNR017207"/>
    </source>
</evidence>
<dbReference type="GO" id="GO:0032977">
    <property type="term" value="F:membrane insertase activity"/>
    <property type="evidence" value="ECO:0007669"/>
    <property type="project" value="EnsemblFungi"/>
</dbReference>
<dbReference type="Pfam" id="PF06417">
    <property type="entry name" value="EMC4"/>
    <property type="match status" value="1"/>
</dbReference>
<feature type="transmembrane region" description="Helical" evidence="10">
    <location>
        <begin position="121"/>
        <end position="138"/>
    </location>
</feature>
<keyword evidence="6 10" id="KW-1133">Transmembrane helix</keyword>
<keyword evidence="4 10" id="KW-0812">Transmembrane</keyword>
<dbReference type="OrthoDB" id="369569at2759"/>
<evidence type="ECO:0000256" key="9">
    <source>
        <dbReference type="SAM" id="MobiDB-lite"/>
    </source>
</evidence>
<evidence type="ECO:0000256" key="3">
    <source>
        <dbReference type="ARBA" id="ARBA00020820"/>
    </source>
</evidence>
<dbReference type="PIRSF" id="PIRSF017207">
    <property type="entry name" value="UCP017207_TM-p85"/>
    <property type="match status" value="1"/>
</dbReference>
<keyword evidence="12" id="KW-1185">Reference proteome</keyword>
<dbReference type="AlphaFoldDB" id="A0A1X2GRB2"/>
<protein>
    <recommendedName>
        <fullName evidence="3 8">ER membrane protein complex subunit 4</fullName>
    </recommendedName>
</protein>
<comment type="caution">
    <text evidence="11">The sequence shown here is derived from an EMBL/GenBank/DDBJ whole genome shotgun (WGS) entry which is preliminary data.</text>
</comment>
<evidence type="ECO:0000256" key="10">
    <source>
        <dbReference type="SAM" id="Phobius"/>
    </source>
</evidence>
<dbReference type="PANTHER" id="PTHR19315">
    <property type="entry name" value="ER MEMBRANE PROTEIN COMPLEX SUBUNIT 4"/>
    <property type="match status" value="1"/>
</dbReference>
<feature type="compositionally biased region" description="Polar residues" evidence="9">
    <location>
        <begin position="28"/>
        <end position="41"/>
    </location>
</feature>
<evidence type="ECO:0000256" key="4">
    <source>
        <dbReference type="ARBA" id="ARBA00022692"/>
    </source>
</evidence>
<sequence>MSTWSIDYSSIDTGKKIAIPTGFDATALQQRHNSKSTSSPAQDRKDTEMKIKRAWDVAMGPAKSIPMNAFMIYMSGSSLQIFSVMITAMLFINPVKAMMTTQQTFERFETKGSNNGELLRAKLAFIGLHIVTIGLGIYKVNTMGLLPTTTSDWLAFLPPKHVLEYADV</sequence>
<evidence type="ECO:0000313" key="11">
    <source>
        <dbReference type="EMBL" id="ORX58827.1"/>
    </source>
</evidence>
<dbReference type="InterPro" id="IPR009445">
    <property type="entry name" value="TMEM85/Emc4"/>
</dbReference>
<organism evidence="11 12">
    <name type="scientific">Hesseltinella vesiculosa</name>
    <dbReference type="NCBI Taxonomy" id="101127"/>
    <lineage>
        <taxon>Eukaryota</taxon>
        <taxon>Fungi</taxon>
        <taxon>Fungi incertae sedis</taxon>
        <taxon>Mucoromycota</taxon>
        <taxon>Mucoromycotina</taxon>
        <taxon>Mucoromycetes</taxon>
        <taxon>Mucorales</taxon>
        <taxon>Cunninghamellaceae</taxon>
        <taxon>Hesseltinella</taxon>
    </lineage>
</organism>
<evidence type="ECO:0000313" key="12">
    <source>
        <dbReference type="Proteomes" id="UP000242146"/>
    </source>
</evidence>
<dbReference type="GO" id="GO:0072546">
    <property type="term" value="C:EMC complex"/>
    <property type="evidence" value="ECO:0007669"/>
    <property type="project" value="EnsemblFungi"/>
</dbReference>
<dbReference type="GO" id="GO:0006644">
    <property type="term" value="P:phospholipid metabolic process"/>
    <property type="evidence" value="ECO:0007669"/>
    <property type="project" value="EnsemblFungi"/>
</dbReference>
<comment type="subcellular location">
    <subcellularLocation>
        <location evidence="1">Endoplasmic reticulum membrane</location>
        <topology evidence="1">Multi-pass membrane protein</topology>
    </subcellularLocation>
</comment>
<evidence type="ECO:0000256" key="2">
    <source>
        <dbReference type="ARBA" id="ARBA00007715"/>
    </source>
</evidence>
<comment type="similarity">
    <text evidence="2 8">Belongs to the EMC4 family.</text>
</comment>
<dbReference type="EMBL" id="MCGT01000006">
    <property type="protein sequence ID" value="ORX58827.1"/>
    <property type="molecule type" value="Genomic_DNA"/>
</dbReference>
<dbReference type="STRING" id="101127.A0A1X2GRB2"/>
<evidence type="ECO:0000256" key="1">
    <source>
        <dbReference type="ARBA" id="ARBA00004477"/>
    </source>
</evidence>
<feature type="transmembrane region" description="Helical" evidence="10">
    <location>
        <begin position="70"/>
        <end position="92"/>
    </location>
</feature>
<gene>
    <name evidence="11" type="ORF">DM01DRAFT_1333449</name>
</gene>
<dbReference type="Proteomes" id="UP000242146">
    <property type="component" value="Unassembled WGS sequence"/>
</dbReference>
<reference evidence="11 12" key="1">
    <citation type="submission" date="2016-07" db="EMBL/GenBank/DDBJ databases">
        <title>Pervasive Adenine N6-methylation of Active Genes in Fungi.</title>
        <authorList>
            <consortium name="DOE Joint Genome Institute"/>
            <person name="Mondo S.J."/>
            <person name="Dannebaum R.O."/>
            <person name="Kuo R.C."/>
            <person name="Labutti K."/>
            <person name="Haridas S."/>
            <person name="Kuo A."/>
            <person name="Salamov A."/>
            <person name="Ahrendt S.R."/>
            <person name="Lipzen A."/>
            <person name="Sullivan W."/>
            <person name="Andreopoulos W.B."/>
            <person name="Clum A."/>
            <person name="Lindquist E."/>
            <person name="Daum C."/>
            <person name="Ramamoorthy G.K."/>
            <person name="Gryganskyi A."/>
            <person name="Culley D."/>
            <person name="Magnuson J.K."/>
            <person name="James T.Y."/>
            <person name="O'Malley M.A."/>
            <person name="Stajich J.E."/>
            <person name="Spatafora J.W."/>
            <person name="Visel A."/>
            <person name="Grigoriev I.V."/>
        </authorList>
    </citation>
    <scope>NUCLEOTIDE SEQUENCE [LARGE SCALE GENOMIC DNA]</scope>
    <source>
        <strain evidence="11 12">NRRL 3301</strain>
    </source>
</reference>
<dbReference type="GO" id="GO:0015914">
    <property type="term" value="P:phospholipid transport"/>
    <property type="evidence" value="ECO:0007669"/>
    <property type="project" value="EnsemblFungi"/>
</dbReference>
<proteinExistence type="inferred from homology"/>
<keyword evidence="7 8" id="KW-0472">Membrane</keyword>
<keyword evidence="5" id="KW-0256">Endoplasmic reticulum</keyword>
<name>A0A1X2GRB2_9FUNG</name>
<evidence type="ECO:0000256" key="5">
    <source>
        <dbReference type="ARBA" id="ARBA00022824"/>
    </source>
</evidence>
<evidence type="ECO:0000256" key="7">
    <source>
        <dbReference type="ARBA" id="ARBA00023136"/>
    </source>
</evidence>
<feature type="region of interest" description="Disordered" evidence="9">
    <location>
        <begin position="28"/>
        <end position="47"/>
    </location>
</feature>
<evidence type="ECO:0000256" key="6">
    <source>
        <dbReference type="ARBA" id="ARBA00022989"/>
    </source>
</evidence>
<accession>A0A1X2GRB2</accession>
<dbReference type="GO" id="GO:0045050">
    <property type="term" value="P:protein insertion into ER membrane by stop-transfer membrane-anchor sequence"/>
    <property type="evidence" value="ECO:0007669"/>
    <property type="project" value="EnsemblFungi"/>
</dbReference>